<proteinExistence type="predicted"/>
<dbReference type="AlphaFoldDB" id="A0A0H5D115"/>
<dbReference type="Proteomes" id="UP000043764">
    <property type="component" value="Unassembled WGS sequence"/>
</dbReference>
<organism evidence="1 2">
    <name type="scientific">Phaeobacter italicus</name>
    <dbReference type="NCBI Taxonomy" id="481446"/>
    <lineage>
        <taxon>Bacteria</taxon>
        <taxon>Pseudomonadati</taxon>
        <taxon>Pseudomonadota</taxon>
        <taxon>Alphaproteobacteria</taxon>
        <taxon>Rhodobacterales</taxon>
        <taxon>Roseobacteraceae</taxon>
        <taxon>Phaeobacter</taxon>
    </lineage>
</organism>
<dbReference type="EMBL" id="CVRL01000020">
    <property type="protein sequence ID" value="CRL10927.1"/>
    <property type="molecule type" value="Genomic_DNA"/>
</dbReference>
<evidence type="ECO:0000313" key="1">
    <source>
        <dbReference type="EMBL" id="CRL10927.1"/>
    </source>
</evidence>
<reference evidence="1 2" key="1">
    <citation type="submission" date="2015-05" db="EMBL/GenBank/DDBJ databases">
        <authorList>
            <person name="Rodrigo-Torres Lidia"/>
            <person name="Arahal R.David."/>
        </authorList>
    </citation>
    <scope>NUCLEOTIDE SEQUENCE [LARGE SCALE GENOMIC DNA]</scope>
    <source>
        <strain evidence="1 2">CECT 7321</strain>
    </source>
</reference>
<name>A0A0H5D115_9RHOB</name>
<sequence>MGVPKARHPPPSRALHYSVERWDVILYKPGEKHRGIDVSNARRLKVRQAEKAKPNQMLEEQMLRPI</sequence>
<keyword evidence="2" id="KW-1185">Reference proteome</keyword>
<dbReference type="STRING" id="481446.NIT7645_01623"/>
<protein>
    <submittedName>
        <fullName evidence="1">Uncharacterized protein</fullName>
    </submittedName>
</protein>
<gene>
    <name evidence="1" type="ORF">NIT7321_01775</name>
</gene>
<evidence type="ECO:0000313" key="2">
    <source>
        <dbReference type="Proteomes" id="UP000043764"/>
    </source>
</evidence>
<accession>A0A0H5D115</accession>